<dbReference type="Gene3D" id="3.40.50.300">
    <property type="entry name" value="P-loop containing nucleotide triphosphate hydrolases"/>
    <property type="match status" value="1"/>
</dbReference>
<dbReference type="GO" id="GO:0042393">
    <property type="term" value="F:histone binding"/>
    <property type="evidence" value="ECO:0007669"/>
    <property type="project" value="TreeGrafter"/>
</dbReference>
<feature type="compositionally biased region" description="Basic and acidic residues" evidence="2">
    <location>
        <begin position="620"/>
        <end position="631"/>
    </location>
</feature>
<evidence type="ECO:0000259" key="6">
    <source>
        <dbReference type="Pfam" id="PF13872"/>
    </source>
</evidence>
<comment type="caution">
    <text evidence="7">The sequence shown here is derived from an EMBL/GenBank/DDBJ whole genome shotgun (WGS) entry which is preliminary data.</text>
</comment>
<dbReference type="PANTHER" id="PTHR12706:SF30">
    <property type="entry name" value="PROTEIN STRAWBERRY NOTCH-RELATED"/>
    <property type="match status" value="1"/>
</dbReference>
<feature type="region of interest" description="Disordered" evidence="2">
    <location>
        <begin position="532"/>
        <end position="653"/>
    </location>
</feature>
<dbReference type="PANTHER" id="PTHR12706">
    <property type="entry name" value="STRAWBERRY NOTCH-RELATED"/>
    <property type="match status" value="1"/>
</dbReference>
<comment type="similarity">
    <text evidence="1">Belongs to the SBNO family.</text>
</comment>
<feature type="region of interest" description="Disordered" evidence="2">
    <location>
        <begin position="1688"/>
        <end position="1707"/>
    </location>
</feature>
<dbReference type="PROSITE" id="PS51257">
    <property type="entry name" value="PROKAR_LIPOPROTEIN"/>
    <property type="match status" value="1"/>
</dbReference>
<evidence type="ECO:0000313" key="7">
    <source>
        <dbReference type="EMBL" id="CAE8681709.1"/>
    </source>
</evidence>
<dbReference type="EMBL" id="CAJNNW010025984">
    <property type="protein sequence ID" value="CAE8681709.1"/>
    <property type="molecule type" value="Genomic_DNA"/>
</dbReference>
<dbReference type="GO" id="GO:0016491">
    <property type="term" value="F:oxidoreductase activity"/>
    <property type="evidence" value="ECO:0007669"/>
    <property type="project" value="InterPro"/>
</dbReference>
<protein>
    <submittedName>
        <fullName evidence="7">Uncharacterized protein</fullName>
    </submittedName>
</protein>
<dbReference type="GO" id="GO:0005634">
    <property type="term" value="C:nucleus"/>
    <property type="evidence" value="ECO:0007669"/>
    <property type="project" value="TreeGrafter"/>
</dbReference>
<feature type="chain" id="PRO_5032394751" evidence="3">
    <location>
        <begin position="27"/>
        <end position="1813"/>
    </location>
</feature>
<dbReference type="InterPro" id="IPR020471">
    <property type="entry name" value="AKR"/>
</dbReference>
<dbReference type="PROSITE" id="PS00062">
    <property type="entry name" value="ALDOKETO_REDUCTASE_2"/>
    <property type="match status" value="1"/>
</dbReference>
<evidence type="ECO:0000259" key="5">
    <source>
        <dbReference type="Pfam" id="PF13871"/>
    </source>
</evidence>
<proteinExistence type="inferred from homology"/>
<feature type="domain" description="Strawberry notch helicase C" evidence="5">
    <location>
        <begin position="1151"/>
        <end position="1440"/>
    </location>
</feature>
<dbReference type="CDD" id="cd19071">
    <property type="entry name" value="AKR_AKR1-5-like"/>
    <property type="match status" value="1"/>
</dbReference>
<reference evidence="7" key="1">
    <citation type="submission" date="2021-02" db="EMBL/GenBank/DDBJ databases">
        <authorList>
            <person name="Dougan E. K."/>
            <person name="Rhodes N."/>
            <person name="Thang M."/>
            <person name="Chan C."/>
        </authorList>
    </citation>
    <scope>NUCLEOTIDE SEQUENCE</scope>
</reference>
<dbReference type="SUPFAM" id="SSF51430">
    <property type="entry name" value="NAD(P)-linked oxidoreductase"/>
    <property type="match status" value="1"/>
</dbReference>
<dbReference type="GO" id="GO:0031490">
    <property type="term" value="F:chromatin DNA binding"/>
    <property type="evidence" value="ECO:0007669"/>
    <property type="project" value="TreeGrafter"/>
</dbReference>
<feature type="compositionally biased region" description="Basic residues" evidence="2">
    <location>
        <begin position="1798"/>
        <end position="1813"/>
    </location>
</feature>
<evidence type="ECO:0000256" key="2">
    <source>
        <dbReference type="SAM" id="MobiDB-lite"/>
    </source>
</evidence>
<dbReference type="PRINTS" id="PR00069">
    <property type="entry name" value="ALDKETRDTASE"/>
</dbReference>
<feature type="domain" description="NADP-dependent oxidoreductase" evidence="4">
    <location>
        <begin position="115"/>
        <end position="357"/>
    </location>
</feature>
<name>A0A813JP22_POLGL</name>
<feature type="signal peptide" evidence="3">
    <location>
        <begin position="1"/>
        <end position="26"/>
    </location>
</feature>
<dbReference type="Pfam" id="PF13871">
    <property type="entry name" value="Helicase_C_4"/>
    <property type="match status" value="1"/>
</dbReference>
<dbReference type="InterPro" id="IPR027417">
    <property type="entry name" value="P-loop_NTPase"/>
</dbReference>
<evidence type="ECO:0000256" key="3">
    <source>
        <dbReference type="SAM" id="SignalP"/>
    </source>
</evidence>
<sequence length="1813" mass="194988">MWPRSPRRPFASSVIAAATLLQLTSSCWWGGLTPEICCNLAAGATGNEACWDGEYTYQRCCSAGSPKASEDVEALQIDAASVPGLPLLGGGSMPMSGLGLCCRPSANGDAVRQGVLDFLLMGGRHLDDAQIYSNQREVGMGVRQAVELGVPRSEIFLTTKIPPDRFGFEAASEWLSAALQELGLEYIDLVILHWAGTNELSPCSEPKACRQETWMALQRSRGKGQIRHLGVSNFGPRQMEELLALGGAPIEVNQIEYHPWVPSLHLETAQWCHEHGIAVTAYGSMGSSALSQQMLTQDSLRQIGDRHGKSSGQVLLRWTVQHNVSVIPGTGNPKHMAQNLGIFDFTLTGGEMAMLDHVPLEGRMLHFGHYPDLNPCVLRMGYYLIALHVVQDMIYPTARTAHITKTGNMANSELFAAAAAFAAFEGQRMAESAGVDNEAVAQEAVLAEWELLDEEARRCWVRRGADHESSHEAETDACAGGPVAVEDNDDDLVQPSKRSRCNSANSAATSSGLLLAATVVVEDESAPLLPLSKKRRGESCEVEASSAGTGESHGRPQQAPSRQQDYKPLITVNSIIAKKQPARGGTGGRGRGTATPASASTAPVIPALAPVAGDWLFPGQRHDGQGDQDRADQEEEERPDEEAGEDEDGGDTAMQKQHVFRASRVVRLGGNHPDWLTEPGAVAQISLPVLPEDEVLRLPVRVATEGLLSSPQFESVAYAARRFRAQLPSGVRAGYYLGDGTGCGKGRVIAALTWHLWNGGARRHVWLSASNDLLADAMRDFKDLGTDLPLSGLSSWGYGPITSGRGLDAQGDGVIFTSYSLLVSGKGSSSSGPPSPTDSRLGQIIDWLRRGRGGACGLIALDEAHRAKNVASGGASRDWGKGQGQAGSKSGMCALELQRACPGAAVLYASATGATEIRHLGYLERLGLWGRGRPHTSFEELRDAVEGGGLAAMELLAMTMRAEGMLSCRSLSFTGASFRLLPVSLDGKTHAVYVAACDFWQAALRLCVRLLKSKKREVKAKRLKHTTELKDASMQMRHFWSGQQRFFRQLLICAKVDSAVSLATSAQLRGESVVIAMWSTGESVTEKMAERMGDRTAAVGGFASAPKEVALRILNDLIVPLMDGVSAEDKAAQQELKRLRQSLDGMQLPPNPLDELIRQLGGPSKVAEMTGRSRRLVFTGPPSDQTAQFEERGEGANQEELKAFQMGKKHVAVITEAASAGISLHCDIRLPKEAQRPRYMIAIELPWEADKAIQQLGRVHRSNQRVPPRFAFVVTDLGGEVRFVSAVARRLRILGAMMRGDRNSAHGMVGSLASFDLQNRYGRKALARFFELLRSGGEPEVSFSFLGHSRKREADINRPWGNSWTEFSKAANNALDLVGLRPDTDDKFDESLGDSKGLNVFLNRLLMLEPGIQNALFDAVAELYAHLVGVDRAAGSFDEGPETLDRQRGQRTEVSLVHREVLFRDPETGAETAYVRLRLDRGLSYEAALRALERGGDRGNGAEGFYWCRAARAGAGSAASRAVVLAVARPLQHGVRGSADDDDDPEFDLHAPHGFAEGLQGISGHCVSQETLSNSSGGPFQKATNAELPQVARSWQAAHAAAGGSTSSSGGRWAEEHVLTGSILSTWAVLGAAVGGATTKGKWASVVQRKIPLVRSRLVDGGAVVGVRVRPERLEEVRYALAALRDSRAERSRGEGPEDAEAGAAAHDEGLVQRLSAQLEAYLRTQPNQSATWPGWAGAHRVLAADGLVCSGASGMLAAQEAMEDLQRNGKVDVDETAGSVQLRDKPKGSGWYIPAPKKPKTTGRGSGRRGRG</sequence>
<organism evidence="7 8">
    <name type="scientific">Polarella glacialis</name>
    <name type="common">Dinoflagellate</name>
    <dbReference type="NCBI Taxonomy" id="89957"/>
    <lineage>
        <taxon>Eukaryota</taxon>
        <taxon>Sar</taxon>
        <taxon>Alveolata</taxon>
        <taxon>Dinophyceae</taxon>
        <taxon>Suessiales</taxon>
        <taxon>Suessiaceae</taxon>
        <taxon>Polarella</taxon>
    </lineage>
</organism>
<evidence type="ECO:0000259" key="4">
    <source>
        <dbReference type="Pfam" id="PF00248"/>
    </source>
</evidence>
<dbReference type="Pfam" id="PF00248">
    <property type="entry name" value="Aldo_ket_red"/>
    <property type="match status" value="1"/>
</dbReference>
<keyword evidence="3" id="KW-0732">Signal</keyword>
<dbReference type="SUPFAM" id="SSF52540">
    <property type="entry name" value="P-loop containing nucleoside triphosphate hydrolases"/>
    <property type="match status" value="2"/>
</dbReference>
<dbReference type="GO" id="GO:0006355">
    <property type="term" value="P:regulation of DNA-templated transcription"/>
    <property type="evidence" value="ECO:0007669"/>
    <property type="project" value="InterPro"/>
</dbReference>
<feature type="region of interest" description="Disordered" evidence="2">
    <location>
        <begin position="1773"/>
        <end position="1813"/>
    </location>
</feature>
<feature type="compositionally biased region" description="Low complexity" evidence="2">
    <location>
        <begin position="592"/>
        <end position="603"/>
    </location>
</feature>
<feature type="domain" description="Strawberry notch AAA" evidence="6">
    <location>
        <begin position="671"/>
        <end position="993"/>
    </location>
</feature>
<dbReference type="InterPro" id="IPR023210">
    <property type="entry name" value="NADP_OxRdtase_dom"/>
</dbReference>
<evidence type="ECO:0000313" key="8">
    <source>
        <dbReference type="Proteomes" id="UP000626109"/>
    </source>
</evidence>
<dbReference type="InterPro" id="IPR018170">
    <property type="entry name" value="Aldo/ket_reductase_CS"/>
</dbReference>
<dbReference type="InterPro" id="IPR026741">
    <property type="entry name" value="SNO"/>
</dbReference>
<feature type="compositionally biased region" description="Acidic residues" evidence="2">
    <location>
        <begin position="632"/>
        <end position="650"/>
    </location>
</feature>
<dbReference type="Pfam" id="PF13872">
    <property type="entry name" value="AAA_34"/>
    <property type="match status" value="1"/>
</dbReference>
<dbReference type="InterPro" id="IPR036812">
    <property type="entry name" value="NAD(P)_OxRdtase_dom_sf"/>
</dbReference>
<gene>
    <name evidence="7" type="ORF">PGLA2088_LOCUS22562</name>
</gene>
<feature type="region of interest" description="Disordered" evidence="2">
    <location>
        <begin position="470"/>
        <end position="505"/>
    </location>
</feature>
<dbReference type="Gene3D" id="3.20.20.100">
    <property type="entry name" value="NADP-dependent oxidoreductase domain"/>
    <property type="match status" value="1"/>
</dbReference>
<dbReference type="Proteomes" id="UP000626109">
    <property type="component" value="Unassembled WGS sequence"/>
</dbReference>
<evidence type="ECO:0000256" key="1">
    <source>
        <dbReference type="ARBA" id="ARBA00006992"/>
    </source>
</evidence>
<dbReference type="InterPro" id="IPR039187">
    <property type="entry name" value="SNO_AAA"/>
</dbReference>
<dbReference type="InterPro" id="IPR026937">
    <property type="entry name" value="SBNO_Helicase_C_dom"/>
</dbReference>
<accession>A0A813JP22</accession>